<keyword evidence="1" id="KW-0472">Membrane</keyword>
<keyword evidence="1" id="KW-0812">Transmembrane</keyword>
<feature type="transmembrane region" description="Helical" evidence="1">
    <location>
        <begin position="36"/>
        <end position="55"/>
    </location>
</feature>
<reference evidence="2 3" key="1">
    <citation type="submission" date="2019-12" db="EMBL/GenBank/DDBJ databases">
        <title>Whole-genome analyses of novel actinobacteria.</title>
        <authorList>
            <person name="Sahin N."/>
            <person name="Saygin H."/>
        </authorList>
    </citation>
    <scope>NUCLEOTIDE SEQUENCE [LARGE SCALE GENOMIC DNA]</scope>
    <source>
        <strain evidence="2 3">KC615</strain>
    </source>
</reference>
<comment type="caution">
    <text evidence="2">The sequence shown here is derived from an EMBL/GenBank/DDBJ whole genome shotgun (WGS) entry which is preliminary data.</text>
</comment>
<evidence type="ECO:0000256" key="1">
    <source>
        <dbReference type="SAM" id="Phobius"/>
    </source>
</evidence>
<dbReference type="RefSeq" id="WP_160799536.1">
    <property type="nucleotide sequence ID" value="NZ_WUUL01000001.1"/>
</dbReference>
<dbReference type="Proteomes" id="UP000430692">
    <property type="component" value="Unassembled WGS sequence"/>
</dbReference>
<gene>
    <name evidence="2" type="ORF">GSM42_01890</name>
</gene>
<evidence type="ECO:0000313" key="3">
    <source>
        <dbReference type="Proteomes" id="UP000430692"/>
    </source>
</evidence>
<name>A0A6I4VNB7_9BACL</name>
<dbReference type="AlphaFoldDB" id="A0A6I4VNB7"/>
<accession>A0A6I4VNB7</accession>
<keyword evidence="1" id="KW-1133">Transmembrane helix</keyword>
<protein>
    <submittedName>
        <fullName evidence="2">Uncharacterized protein</fullName>
    </submittedName>
</protein>
<sequence>MPLLLLQIALIVIFVHAVYRAVLDVQNGLKTFSDWIEFLYQLAIAVAAAWFYYAYTF</sequence>
<proteinExistence type="predicted"/>
<dbReference type="EMBL" id="WUUL01000001">
    <property type="protein sequence ID" value="MXQ52523.1"/>
    <property type="molecule type" value="Genomic_DNA"/>
</dbReference>
<organism evidence="2 3">
    <name type="scientific">Shimazuella alba</name>
    <dbReference type="NCBI Taxonomy" id="2690964"/>
    <lineage>
        <taxon>Bacteria</taxon>
        <taxon>Bacillati</taxon>
        <taxon>Bacillota</taxon>
        <taxon>Bacilli</taxon>
        <taxon>Bacillales</taxon>
        <taxon>Thermoactinomycetaceae</taxon>
        <taxon>Shimazuella</taxon>
    </lineage>
</organism>
<evidence type="ECO:0000313" key="2">
    <source>
        <dbReference type="EMBL" id="MXQ52523.1"/>
    </source>
</evidence>
<keyword evidence="3" id="KW-1185">Reference proteome</keyword>